<dbReference type="eggNOG" id="COG0546">
    <property type="taxonomic scope" value="Bacteria"/>
</dbReference>
<comment type="caution">
    <text evidence="1">The sequence shown here is derived from an EMBL/GenBank/DDBJ whole genome shotgun (WGS) entry which is preliminary data.</text>
</comment>
<dbReference type="Gene3D" id="3.40.50.1000">
    <property type="entry name" value="HAD superfamily/HAD-like"/>
    <property type="match status" value="1"/>
</dbReference>
<dbReference type="EMBL" id="APHR01000004">
    <property type="protein sequence ID" value="EMR14228.1"/>
    <property type="molecule type" value="Genomic_DNA"/>
</dbReference>
<dbReference type="SUPFAM" id="SSF56784">
    <property type="entry name" value="HAD-like"/>
    <property type="match status" value="1"/>
</dbReference>
<dbReference type="GO" id="GO:0006281">
    <property type="term" value="P:DNA repair"/>
    <property type="evidence" value="ECO:0007669"/>
    <property type="project" value="TreeGrafter"/>
</dbReference>
<gene>
    <name evidence="1" type="ORF">MPL1_00832</name>
</gene>
<dbReference type="PANTHER" id="PTHR43434">
    <property type="entry name" value="PHOSPHOGLYCOLATE PHOSPHATASE"/>
    <property type="match status" value="1"/>
</dbReference>
<dbReference type="PATRIC" id="fig|1286106.3.peg.166"/>
<dbReference type="PANTHER" id="PTHR43434:SF21">
    <property type="entry name" value="SLL0295 PROTEIN"/>
    <property type="match status" value="1"/>
</dbReference>
<dbReference type="STRING" id="1286106.MPL1_00832"/>
<dbReference type="GO" id="GO:0008967">
    <property type="term" value="F:phosphoglycolate phosphatase activity"/>
    <property type="evidence" value="ECO:0007669"/>
    <property type="project" value="TreeGrafter"/>
</dbReference>
<keyword evidence="2" id="KW-1185">Reference proteome</keyword>
<dbReference type="OrthoDB" id="368044at2"/>
<evidence type="ECO:0000313" key="2">
    <source>
        <dbReference type="Proteomes" id="UP000012019"/>
    </source>
</evidence>
<name>M7NZH2_9GAMM</name>
<dbReference type="InterPro" id="IPR050155">
    <property type="entry name" value="HAD-like_hydrolase_sf"/>
</dbReference>
<dbReference type="AlphaFoldDB" id="M7NZH2"/>
<dbReference type="InterPro" id="IPR036412">
    <property type="entry name" value="HAD-like_sf"/>
</dbReference>
<protein>
    <submittedName>
        <fullName evidence="1">Uncharacterized protein</fullName>
    </submittedName>
</protein>
<dbReference type="Gene3D" id="1.10.150.240">
    <property type="entry name" value="Putative phosphatase, domain 2"/>
    <property type="match status" value="1"/>
</dbReference>
<accession>M7NZH2</accession>
<dbReference type="Proteomes" id="UP000012019">
    <property type="component" value="Unassembled WGS sequence"/>
</dbReference>
<dbReference type="GO" id="GO:0005829">
    <property type="term" value="C:cytosol"/>
    <property type="evidence" value="ECO:0007669"/>
    <property type="project" value="TreeGrafter"/>
</dbReference>
<dbReference type="InterPro" id="IPR023214">
    <property type="entry name" value="HAD_sf"/>
</dbReference>
<sequence length="252" mass="28720">MMLCDHYYALDFDGVICDSAIETGISGWKAAVSLWPDLPAQMPEHILSMFRQVRPAMETGYEAILICRALYNGTPVEQLLEFFADTMQQMLSESDCDITQLKTVFAAIRDHWISDDFDGWLANNPLYPGIKELLLSIPQQQLFIVTTKQERFVSAILSANGITLDDRHIFGLEKQLRKPLILQQLQAFCQPKPLIFVEDRVNTLYEVIEDGTLNTVQLGLAVWGYNTPKDRQMAQQHCRVRILAKPEDIILS</sequence>
<organism evidence="1 2">
    <name type="scientific">Methylophaga lonarensis MPL</name>
    <dbReference type="NCBI Taxonomy" id="1286106"/>
    <lineage>
        <taxon>Bacteria</taxon>
        <taxon>Pseudomonadati</taxon>
        <taxon>Pseudomonadota</taxon>
        <taxon>Gammaproteobacteria</taxon>
        <taxon>Thiotrichales</taxon>
        <taxon>Piscirickettsiaceae</taxon>
        <taxon>Methylophaga</taxon>
    </lineage>
</organism>
<reference evidence="1 2" key="1">
    <citation type="journal article" date="2013" name="Genome Announc.">
        <title>Draft Genome Sequence of Methylophaga lonarensis MPLT, a Haloalkaliphilic (Non-Methane-Utilizing) Methylotroph.</title>
        <authorList>
            <person name="Shetty S.A."/>
            <person name="Marathe N.P."/>
            <person name="Munot H."/>
            <person name="Antony C.P."/>
            <person name="Dhotre D.P."/>
            <person name="Murrell J.C."/>
            <person name="Shouche Y.S."/>
        </authorList>
    </citation>
    <scope>NUCLEOTIDE SEQUENCE [LARGE SCALE GENOMIC DNA]</scope>
    <source>
        <strain evidence="1 2">MPL</strain>
    </source>
</reference>
<dbReference type="InterPro" id="IPR023198">
    <property type="entry name" value="PGP-like_dom2"/>
</dbReference>
<proteinExistence type="predicted"/>
<evidence type="ECO:0000313" key="1">
    <source>
        <dbReference type="EMBL" id="EMR14228.1"/>
    </source>
</evidence>